<gene>
    <name evidence="3" type="ORF">K491DRAFT_755478</name>
</gene>
<organism evidence="3 4">
    <name type="scientific">Lophiostoma macrostomum CBS 122681</name>
    <dbReference type="NCBI Taxonomy" id="1314788"/>
    <lineage>
        <taxon>Eukaryota</taxon>
        <taxon>Fungi</taxon>
        <taxon>Dikarya</taxon>
        <taxon>Ascomycota</taxon>
        <taxon>Pezizomycotina</taxon>
        <taxon>Dothideomycetes</taxon>
        <taxon>Pleosporomycetidae</taxon>
        <taxon>Pleosporales</taxon>
        <taxon>Lophiostomataceae</taxon>
        <taxon>Lophiostoma</taxon>
    </lineage>
</organism>
<evidence type="ECO:0000256" key="1">
    <source>
        <dbReference type="SAM" id="MobiDB-lite"/>
    </source>
</evidence>
<keyword evidence="3" id="KW-0503">Monooxygenase</keyword>
<name>A0A6A6TGU2_9PLEO</name>
<keyword evidence="2" id="KW-0732">Signal</keyword>
<evidence type="ECO:0000313" key="3">
    <source>
        <dbReference type="EMBL" id="KAF2659249.1"/>
    </source>
</evidence>
<dbReference type="Proteomes" id="UP000799324">
    <property type="component" value="Unassembled WGS sequence"/>
</dbReference>
<keyword evidence="4" id="KW-1185">Reference proteome</keyword>
<feature type="compositionally biased region" description="Low complexity" evidence="1">
    <location>
        <begin position="237"/>
        <end position="265"/>
    </location>
</feature>
<dbReference type="GO" id="GO:0004497">
    <property type="term" value="F:monooxygenase activity"/>
    <property type="evidence" value="ECO:0007669"/>
    <property type="project" value="UniProtKB-KW"/>
</dbReference>
<accession>A0A6A6TGU2</accession>
<dbReference type="Gene3D" id="2.70.50.70">
    <property type="match status" value="1"/>
</dbReference>
<dbReference type="PANTHER" id="PTHR36182">
    <property type="entry name" value="PROTEIN, PUTATIVE (AFU_ORTHOLOGUE AFUA_6G10930)-RELATED"/>
    <property type="match status" value="1"/>
</dbReference>
<keyword evidence="3" id="KW-0560">Oxidoreductase</keyword>
<feature type="signal peptide" evidence="2">
    <location>
        <begin position="1"/>
        <end position="20"/>
    </location>
</feature>
<dbReference type="AlphaFoldDB" id="A0A6A6TGU2"/>
<sequence length="306" mass="32960">MSLQVVLRLTTFLLPFLVGAHVRLLQPKPYGPNTVNWHDPMTPEMFPCKHTYDGTDPTAMKTGDTQPLTFHSDDTATHGGGSCQLSISKNMSPNSSVDFRVFKSFIGECPASFTAEPHVVTPRDDMTFKIPKSIPNGDAIFAWTWTSCKTNEFFMSCAPVTISGGAEDTTEFNTLPNIIVANLDEICRPNTTGNYTPVYPTQNQGPDPTLNHTDIAQQFNVVMLDMPAACTSAFPRSGSSNSSGSSGSSGATPTPTPSTSPCSSPQDGFMCHPTLHFYGTCQNSNVTWILYGDGHSCTNGKGLDVP</sequence>
<reference evidence="3" key="1">
    <citation type="journal article" date="2020" name="Stud. Mycol.">
        <title>101 Dothideomycetes genomes: a test case for predicting lifestyles and emergence of pathogens.</title>
        <authorList>
            <person name="Haridas S."/>
            <person name="Albert R."/>
            <person name="Binder M."/>
            <person name="Bloem J."/>
            <person name="Labutti K."/>
            <person name="Salamov A."/>
            <person name="Andreopoulos B."/>
            <person name="Baker S."/>
            <person name="Barry K."/>
            <person name="Bills G."/>
            <person name="Bluhm B."/>
            <person name="Cannon C."/>
            <person name="Castanera R."/>
            <person name="Culley D."/>
            <person name="Daum C."/>
            <person name="Ezra D."/>
            <person name="Gonzalez J."/>
            <person name="Henrissat B."/>
            <person name="Kuo A."/>
            <person name="Liang C."/>
            <person name="Lipzen A."/>
            <person name="Lutzoni F."/>
            <person name="Magnuson J."/>
            <person name="Mondo S."/>
            <person name="Nolan M."/>
            <person name="Ohm R."/>
            <person name="Pangilinan J."/>
            <person name="Park H.-J."/>
            <person name="Ramirez L."/>
            <person name="Alfaro M."/>
            <person name="Sun H."/>
            <person name="Tritt A."/>
            <person name="Yoshinaga Y."/>
            <person name="Zwiers L.-H."/>
            <person name="Turgeon B."/>
            <person name="Goodwin S."/>
            <person name="Spatafora J."/>
            <person name="Crous P."/>
            <person name="Grigoriev I."/>
        </authorList>
    </citation>
    <scope>NUCLEOTIDE SEQUENCE</scope>
    <source>
        <strain evidence="3">CBS 122681</strain>
    </source>
</reference>
<protein>
    <submittedName>
        <fullName evidence="3">Lytic polysaccharide monooxygenase</fullName>
    </submittedName>
</protein>
<dbReference type="OrthoDB" id="2342176at2759"/>
<proteinExistence type="predicted"/>
<dbReference type="PANTHER" id="PTHR36182:SF2">
    <property type="entry name" value="LYTIC POLYSACCHARIDE MONOOXYGENASE"/>
    <property type="match status" value="1"/>
</dbReference>
<evidence type="ECO:0000256" key="2">
    <source>
        <dbReference type="SAM" id="SignalP"/>
    </source>
</evidence>
<dbReference type="EMBL" id="MU004308">
    <property type="protein sequence ID" value="KAF2659249.1"/>
    <property type="molecule type" value="Genomic_DNA"/>
</dbReference>
<feature type="region of interest" description="Disordered" evidence="1">
    <location>
        <begin position="234"/>
        <end position="265"/>
    </location>
</feature>
<evidence type="ECO:0000313" key="4">
    <source>
        <dbReference type="Proteomes" id="UP000799324"/>
    </source>
</evidence>
<feature type="chain" id="PRO_5025459798" evidence="2">
    <location>
        <begin position="21"/>
        <end position="306"/>
    </location>
</feature>